<comment type="subcellular location">
    <subcellularLocation>
        <location evidence="1">Cell membrane</location>
        <topology evidence="1">Multi-pass membrane protein</topology>
    </subcellularLocation>
</comment>
<reference evidence="14 15" key="1">
    <citation type="journal article" date="2021" name="Sci. Rep.">
        <title>The distribution of antibiotic resistance genes in chicken gut microbiota commensals.</title>
        <authorList>
            <person name="Juricova H."/>
            <person name="Matiasovicova J."/>
            <person name="Kubasova T."/>
            <person name="Cejkova D."/>
            <person name="Rychlik I."/>
        </authorList>
    </citation>
    <scope>NUCLEOTIDE SEQUENCE [LARGE SCALE GENOMIC DNA]</scope>
    <source>
        <strain evidence="14 15">An562</strain>
    </source>
</reference>
<organism evidence="14 15">
    <name type="scientific">Parasutterella secunda</name>
    <dbReference type="NCBI Taxonomy" id="626947"/>
    <lineage>
        <taxon>Bacteria</taxon>
        <taxon>Pseudomonadati</taxon>
        <taxon>Pseudomonadota</taxon>
        <taxon>Betaproteobacteria</taxon>
        <taxon>Burkholderiales</taxon>
        <taxon>Sutterellaceae</taxon>
        <taxon>Parasutterella</taxon>
    </lineage>
</organism>
<name>A0ABS2GWT5_9BURK</name>
<dbReference type="RefSeq" id="WP_205050900.1">
    <property type="nucleotide sequence ID" value="NZ_JACJKX010000020.1"/>
</dbReference>
<keyword evidence="2" id="KW-0813">Transport</keyword>
<dbReference type="NCBIfam" id="TIGR02203">
    <property type="entry name" value="MsbA_lipidA"/>
    <property type="match status" value="1"/>
</dbReference>
<evidence type="ECO:0000313" key="14">
    <source>
        <dbReference type="EMBL" id="MBM6929313.1"/>
    </source>
</evidence>
<evidence type="ECO:0000256" key="1">
    <source>
        <dbReference type="ARBA" id="ARBA00004651"/>
    </source>
</evidence>
<dbReference type="Proteomes" id="UP000777002">
    <property type="component" value="Unassembled WGS sequence"/>
</dbReference>
<keyword evidence="6" id="KW-0067">ATP-binding</keyword>
<dbReference type="Gene3D" id="3.40.50.300">
    <property type="entry name" value="P-loop containing nucleotide triphosphate hydrolases"/>
    <property type="match status" value="1"/>
</dbReference>
<proteinExistence type="predicted"/>
<evidence type="ECO:0000256" key="6">
    <source>
        <dbReference type="ARBA" id="ARBA00022840"/>
    </source>
</evidence>
<dbReference type="PROSITE" id="PS50929">
    <property type="entry name" value="ABC_TM1F"/>
    <property type="match status" value="1"/>
</dbReference>
<keyword evidence="15" id="KW-1185">Reference proteome</keyword>
<keyword evidence="9" id="KW-0445">Lipid transport</keyword>
<dbReference type="SUPFAM" id="SSF90123">
    <property type="entry name" value="ABC transporter transmembrane region"/>
    <property type="match status" value="1"/>
</dbReference>
<protein>
    <submittedName>
        <fullName evidence="14">Lipid A export permease/ATP-binding protein MsbA</fullName>
    </submittedName>
</protein>
<dbReference type="Pfam" id="PF00664">
    <property type="entry name" value="ABC_membrane"/>
    <property type="match status" value="1"/>
</dbReference>
<dbReference type="PROSITE" id="PS00211">
    <property type="entry name" value="ABC_TRANSPORTER_1"/>
    <property type="match status" value="1"/>
</dbReference>
<feature type="transmembrane region" description="Helical" evidence="11">
    <location>
        <begin position="31"/>
        <end position="53"/>
    </location>
</feature>
<dbReference type="InterPro" id="IPR003593">
    <property type="entry name" value="AAA+_ATPase"/>
</dbReference>
<sequence length="592" mass="65450">MSKKFIDRVPIFKDPYVRRLMSYLPEHKKEIALAIVCMVLGAASSSLIAVLLGKLTDLGFYEHNPNIVWLTPIGLIGISVLHGGTQFLSNYLLQRVSQQVLVRIRRLMFERMIQWSSQMYQHYMSGKIVSKFVNEASSALGMAAEILTTLVRDSLQIISLACILIYHNWLLTLVTLVVAPLLALVLKWVSKTVKRLTMGSQNTLGDMSVAIQEAYEGQRVIKIYDGYEYEKKRFGVINERLRSLSVRMQAVKSLGTPLTQLVTMIGVSVVVVFALTQARMGQLSMGEFTTYLSAMLLMMPAIRHLSSLNGSVARMSAAAESVFKMVDEPSEEDNGTKTLERATGNVSFRNVCHTYEGAAQPAVENFTLDVKPGEMIALVGSSGSGKTTLINLIPRFWTMTSGDILFDGISQKDLTLKSLRAQISLVSQDVVLFDDTIAANIAYGVRDKVTEEDIRKAAEAAYLLPFIESLPDGFNTRVGEGGAKLSGGQRQRISIARALLKNAPILLLDEATSALDTESEKYIQASLDELMVGRTSFVVAHRLSTIEGADRIVVMKHGHIVEIGNHHELLEKNGVYANLYKIQFADRPSHIA</sequence>
<comment type="caution">
    <text evidence="14">The sequence shown here is derived from an EMBL/GenBank/DDBJ whole genome shotgun (WGS) entry which is preliminary data.</text>
</comment>
<feature type="transmembrane region" description="Helical" evidence="11">
    <location>
        <begin position="157"/>
        <end position="186"/>
    </location>
</feature>
<feature type="transmembrane region" description="Helical" evidence="11">
    <location>
        <begin position="257"/>
        <end position="276"/>
    </location>
</feature>
<evidence type="ECO:0000256" key="8">
    <source>
        <dbReference type="ARBA" id="ARBA00022989"/>
    </source>
</evidence>
<accession>A0ABS2GWT5</accession>
<keyword evidence="3" id="KW-1003">Cell membrane</keyword>
<dbReference type="InterPro" id="IPR017871">
    <property type="entry name" value="ABC_transporter-like_CS"/>
</dbReference>
<feature type="domain" description="ABC transmembrane type-1" evidence="13">
    <location>
        <begin position="32"/>
        <end position="314"/>
    </location>
</feature>
<evidence type="ECO:0000256" key="11">
    <source>
        <dbReference type="SAM" id="Phobius"/>
    </source>
</evidence>
<evidence type="ECO:0000256" key="10">
    <source>
        <dbReference type="ARBA" id="ARBA00023136"/>
    </source>
</evidence>
<evidence type="ECO:0000259" key="13">
    <source>
        <dbReference type="PROSITE" id="PS50929"/>
    </source>
</evidence>
<dbReference type="CDD" id="cd18552">
    <property type="entry name" value="ABC_6TM_MsbA_like"/>
    <property type="match status" value="1"/>
</dbReference>
<dbReference type="EMBL" id="JACJKX010000020">
    <property type="protein sequence ID" value="MBM6929313.1"/>
    <property type="molecule type" value="Genomic_DNA"/>
</dbReference>
<feature type="transmembrane region" description="Helical" evidence="11">
    <location>
        <begin position="73"/>
        <end position="93"/>
    </location>
</feature>
<keyword evidence="4 11" id="KW-0812">Transmembrane</keyword>
<evidence type="ECO:0000256" key="2">
    <source>
        <dbReference type="ARBA" id="ARBA00022448"/>
    </source>
</evidence>
<feature type="domain" description="ABC transporter" evidence="12">
    <location>
        <begin position="346"/>
        <end position="582"/>
    </location>
</feature>
<dbReference type="InterPro" id="IPR003439">
    <property type="entry name" value="ABC_transporter-like_ATP-bd"/>
</dbReference>
<keyword evidence="7" id="KW-1278">Translocase</keyword>
<dbReference type="SMART" id="SM00382">
    <property type="entry name" value="AAA"/>
    <property type="match status" value="1"/>
</dbReference>
<evidence type="ECO:0000256" key="4">
    <source>
        <dbReference type="ARBA" id="ARBA00022692"/>
    </source>
</evidence>
<dbReference type="InterPro" id="IPR027417">
    <property type="entry name" value="P-loop_NTPase"/>
</dbReference>
<evidence type="ECO:0000256" key="3">
    <source>
        <dbReference type="ARBA" id="ARBA00022475"/>
    </source>
</evidence>
<dbReference type="SUPFAM" id="SSF52540">
    <property type="entry name" value="P-loop containing nucleoside triphosphate hydrolases"/>
    <property type="match status" value="1"/>
</dbReference>
<dbReference type="Pfam" id="PF00005">
    <property type="entry name" value="ABC_tran"/>
    <property type="match status" value="1"/>
</dbReference>
<evidence type="ECO:0000256" key="9">
    <source>
        <dbReference type="ARBA" id="ARBA00023055"/>
    </source>
</evidence>
<evidence type="ECO:0000256" key="5">
    <source>
        <dbReference type="ARBA" id="ARBA00022741"/>
    </source>
</evidence>
<keyword evidence="10 11" id="KW-0472">Membrane</keyword>
<dbReference type="InterPro" id="IPR011917">
    <property type="entry name" value="ABC_transpr_lipidA"/>
</dbReference>
<dbReference type="PROSITE" id="PS50893">
    <property type="entry name" value="ABC_TRANSPORTER_2"/>
    <property type="match status" value="1"/>
</dbReference>
<dbReference type="PANTHER" id="PTHR43394:SF1">
    <property type="entry name" value="ATP-BINDING CASSETTE SUB-FAMILY B MEMBER 10, MITOCHONDRIAL"/>
    <property type="match status" value="1"/>
</dbReference>
<dbReference type="PANTHER" id="PTHR43394">
    <property type="entry name" value="ATP-DEPENDENT PERMEASE MDL1, MITOCHONDRIAL"/>
    <property type="match status" value="1"/>
</dbReference>
<evidence type="ECO:0000313" key="15">
    <source>
        <dbReference type="Proteomes" id="UP000777002"/>
    </source>
</evidence>
<dbReference type="Gene3D" id="1.20.1560.10">
    <property type="entry name" value="ABC transporter type 1, transmembrane domain"/>
    <property type="match status" value="1"/>
</dbReference>
<dbReference type="InterPro" id="IPR039421">
    <property type="entry name" value="Type_1_exporter"/>
</dbReference>
<dbReference type="InterPro" id="IPR036640">
    <property type="entry name" value="ABC1_TM_sf"/>
</dbReference>
<keyword evidence="8 11" id="KW-1133">Transmembrane helix</keyword>
<gene>
    <name evidence="14" type="primary">msbA</name>
    <name evidence="14" type="ORF">H5985_08550</name>
</gene>
<evidence type="ECO:0000256" key="7">
    <source>
        <dbReference type="ARBA" id="ARBA00022967"/>
    </source>
</evidence>
<keyword evidence="5" id="KW-0547">Nucleotide-binding</keyword>
<evidence type="ECO:0000259" key="12">
    <source>
        <dbReference type="PROSITE" id="PS50893"/>
    </source>
</evidence>
<dbReference type="InterPro" id="IPR011527">
    <property type="entry name" value="ABC1_TM_dom"/>
</dbReference>